<dbReference type="GO" id="GO:0016020">
    <property type="term" value="C:membrane"/>
    <property type="evidence" value="ECO:0007669"/>
    <property type="project" value="UniProtKB-SubCell"/>
</dbReference>
<dbReference type="PANTHER" id="PTHR24064">
    <property type="entry name" value="SOLUTE CARRIER FAMILY 22 MEMBER"/>
    <property type="match status" value="1"/>
</dbReference>
<evidence type="ECO:0000256" key="7">
    <source>
        <dbReference type="ARBA" id="ARBA00032043"/>
    </source>
</evidence>
<dbReference type="Gene3D" id="1.20.1250.20">
    <property type="entry name" value="MFS general substrate transporter like domains"/>
    <property type="match status" value="1"/>
</dbReference>
<feature type="transmembrane region" description="Helical" evidence="9">
    <location>
        <begin position="334"/>
        <end position="355"/>
    </location>
</feature>
<dbReference type="AlphaFoldDB" id="A0AAV9DR85"/>
<feature type="transmembrane region" description="Helical" evidence="9">
    <location>
        <begin position="361"/>
        <end position="380"/>
    </location>
</feature>
<sequence>MVVAGTSFFTDAYDLLCIPFVMRLLGRIYYQVEGDPKPGTLPPIVSASITCAAFLGSLAGHLFFGWLGERMDRKRLYFTPLFPIIISSIASGLSTDFGTLCFFRFCLGFGIGCDHLLSLSIISKYSLKSTRRKFISGIFAFKYFGNCFAVVVTTTVATALRALPHSITISEADYAWRLVLVLGALPPALTYYWRKKVVLDLAGCTPVLYLDHRIYLDASSGTAAAKVPQVQEEAEERFGLFSGEFVRRHGVHLLGTTATWFLLDIAFYSLNYLYQKDIMRAVGWTRKPTAASMNVFMDDVLLIFLTQAGTILYGWLGILLFFKFIQTTGPFKIQLVGIFFMTAFLLCIAFPFDIFWKNHKIWFLLPYASILFFANLGPNLTMFMMPIEMFPKRLRFTCHGLSAASGKAGAMIAAFGFQYAMQSRDESVVDRGYPLGIGVRNSLFVLAAITALGFLFTLLLVPGSKKKSLDDDKEELEVVYVKFESYHRYLHSFCSRIFCLFDVDVGYVWREIGEY</sequence>
<accession>A0AAV9DR85</accession>
<proteinExistence type="inferred from homology"/>
<reference evidence="11" key="2">
    <citation type="submission" date="2023-06" db="EMBL/GenBank/DDBJ databases">
        <authorList>
            <person name="Ma L."/>
            <person name="Liu K.-W."/>
            <person name="Li Z."/>
            <person name="Hsiao Y.-Y."/>
            <person name="Qi Y."/>
            <person name="Fu T."/>
            <person name="Tang G."/>
            <person name="Zhang D."/>
            <person name="Sun W.-H."/>
            <person name="Liu D.-K."/>
            <person name="Li Y."/>
            <person name="Chen G.-Z."/>
            <person name="Liu X.-D."/>
            <person name="Liao X.-Y."/>
            <person name="Jiang Y.-T."/>
            <person name="Yu X."/>
            <person name="Hao Y."/>
            <person name="Huang J."/>
            <person name="Zhao X.-W."/>
            <person name="Ke S."/>
            <person name="Chen Y.-Y."/>
            <person name="Wu W.-L."/>
            <person name="Hsu J.-L."/>
            <person name="Lin Y.-F."/>
            <person name="Huang M.-D."/>
            <person name="Li C.-Y."/>
            <person name="Huang L."/>
            <person name="Wang Z.-W."/>
            <person name="Zhao X."/>
            <person name="Zhong W.-Y."/>
            <person name="Peng D.-H."/>
            <person name="Ahmad S."/>
            <person name="Lan S."/>
            <person name="Zhang J.-S."/>
            <person name="Tsai W.-C."/>
            <person name="Van De Peer Y."/>
            <person name="Liu Z.-J."/>
        </authorList>
    </citation>
    <scope>NUCLEOTIDE SEQUENCE</scope>
    <source>
        <strain evidence="11">CP</strain>
        <tissue evidence="11">Leaves</tissue>
    </source>
</reference>
<dbReference type="InterPro" id="IPR036259">
    <property type="entry name" value="MFS_trans_sf"/>
</dbReference>
<keyword evidence="5 9" id="KW-1133">Transmembrane helix</keyword>
<comment type="similarity">
    <text evidence="8">Belongs to the major facilitator superfamily. Phosphate:H(+) symporter (TC 2.A.1.9) family.</text>
</comment>
<evidence type="ECO:0000256" key="4">
    <source>
        <dbReference type="ARBA" id="ARBA00022847"/>
    </source>
</evidence>
<evidence type="ECO:0000313" key="12">
    <source>
        <dbReference type="Proteomes" id="UP001180020"/>
    </source>
</evidence>
<comment type="caution">
    <text evidence="11">The sequence shown here is derived from an EMBL/GenBank/DDBJ whole genome shotgun (WGS) entry which is preliminary data.</text>
</comment>
<organism evidence="11 12">
    <name type="scientific">Acorus calamus</name>
    <name type="common">Sweet flag</name>
    <dbReference type="NCBI Taxonomy" id="4465"/>
    <lineage>
        <taxon>Eukaryota</taxon>
        <taxon>Viridiplantae</taxon>
        <taxon>Streptophyta</taxon>
        <taxon>Embryophyta</taxon>
        <taxon>Tracheophyta</taxon>
        <taxon>Spermatophyta</taxon>
        <taxon>Magnoliopsida</taxon>
        <taxon>Liliopsida</taxon>
        <taxon>Acoraceae</taxon>
        <taxon>Acorus</taxon>
    </lineage>
</organism>
<evidence type="ECO:0000256" key="5">
    <source>
        <dbReference type="ARBA" id="ARBA00022989"/>
    </source>
</evidence>
<keyword evidence="6 9" id="KW-0472">Membrane</keyword>
<feature type="transmembrane region" description="Helical" evidence="9">
    <location>
        <begin position="143"/>
        <end position="162"/>
    </location>
</feature>
<name>A0AAV9DR85_ACOCL</name>
<dbReference type="InterPro" id="IPR020846">
    <property type="entry name" value="MFS_dom"/>
</dbReference>
<feature type="transmembrane region" description="Helical" evidence="9">
    <location>
        <begin position="251"/>
        <end position="270"/>
    </location>
</feature>
<evidence type="ECO:0000256" key="2">
    <source>
        <dbReference type="ARBA" id="ARBA00022592"/>
    </source>
</evidence>
<keyword evidence="3 9" id="KW-0812">Transmembrane</keyword>
<comment type="subcellular location">
    <subcellularLocation>
        <location evidence="1">Membrane</location>
        <topology evidence="1">Multi-pass membrane protein</topology>
    </subcellularLocation>
</comment>
<dbReference type="PROSITE" id="PS50850">
    <property type="entry name" value="MFS"/>
    <property type="match status" value="1"/>
</dbReference>
<feature type="domain" description="Major facilitator superfamily (MFS) profile" evidence="10">
    <location>
        <begin position="1"/>
        <end position="465"/>
    </location>
</feature>
<evidence type="ECO:0000313" key="11">
    <source>
        <dbReference type="EMBL" id="KAK1303610.1"/>
    </source>
</evidence>
<dbReference type="Proteomes" id="UP001180020">
    <property type="component" value="Unassembled WGS sequence"/>
</dbReference>
<dbReference type="EMBL" id="JAUJYO010000011">
    <property type="protein sequence ID" value="KAK1303610.1"/>
    <property type="molecule type" value="Genomic_DNA"/>
</dbReference>
<keyword evidence="2" id="KW-0592">Phosphate transport</keyword>
<keyword evidence="12" id="KW-1185">Reference proteome</keyword>
<feature type="transmembrane region" description="Helical" evidence="9">
    <location>
        <begin position="441"/>
        <end position="461"/>
    </location>
</feature>
<feature type="transmembrane region" description="Helical" evidence="9">
    <location>
        <begin position="174"/>
        <end position="193"/>
    </location>
</feature>
<dbReference type="GO" id="GO:0015293">
    <property type="term" value="F:symporter activity"/>
    <property type="evidence" value="ECO:0007669"/>
    <property type="project" value="UniProtKB-KW"/>
</dbReference>
<dbReference type="SUPFAM" id="SSF103473">
    <property type="entry name" value="MFS general substrate transporter"/>
    <property type="match status" value="1"/>
</dbReference>
<feature type="transmembrane region" description="Helical" evidence="9">
    <location>
        <begin position="401"/>
        <end position="421"/>
    </location>
</feature>
<evidence type="ECO:0000259" key="10">
    <source>
        <dbReference type="PROSITE" id="PS50850"/>
    </source>
</evidence>
<feature type="transmembrane region" description="Helical" evidence="9">
    <location>
        <begin position="44"/>
        <end position="64"/>
    </location>
</feature>
<evidence type="ECO:0000256" key="3">
    <source>
        <dbReference type="ARBA" id="ARBA00022692"/>
    </source>
</evidence>
<protein>
    <recommendedName>
        <fullName evidence="7">H(+)/Pi cotransporter</fullName>
    </recommendedName>
</protein>
<keyword evidence="4" id="KW-0769">Symport</keyword>
<feature type="transmembrane region" description="Helical" evidence="9">
    <location>
        <begin position="300"/>
        <end position="322"/>
    </location>
</feature>
<dbReference type="InterPro" id="IPR005828">
    <property type="entry name" value="MFS_sugar_transport-like"/>
</dbReference>
<evidence type="ECO:0000256" key="9">
    <source>
        <dbReference type="SAM" id="Phobius"/>
    </source>
</evidence>
<evidence type="ECO:0000256" key="1">
    <source>
        <dbReference type="ARBA" id="ARBA00004141"/>
    </source>
</evidence>
<reference evidence="11" key="1">
    <citation type="journal article" date="2023" name="Nat. Commun.">
        <title>Diploid and tetraploid genomes of Acorus and the evolution of monocots.</title>
        <authorList>
            <person name="Ma L."/>
            <person name="Liu K.W."/>
            <person name="Li Z."/>
            <person name="Hsiao Y.Y."/>
            <person name="Qi Y."/>
            <person name="Fu T."/>
            <person name="Tang G.D."/>
            <person name="Zhang D."/>
            <person name="Sun W.H."/>
            <person name="Liu D.K."/>
            <person name="Li Y."/>
            <person name="Chen G.Z."/>
            <person name="Liu X.D."/>
            <person name="Liao X.Y."/>
            <person name="Jiang Y.T."/>
            <person name="Yu X."/>
            <person name="Hao Y."/>
            <person name="Huang J."/>
            <person name="Zhao X.W."/>
            <person name="Ke S."/>
            <person name="Chen Y.Y."/>
            <person name="Wu W.L."/>
            <person name="Hsu J.L."/>
            <person name="Lin Y.F."/>
            <person name="Huang M.D."/>
            <person name="Li C.Y."/>
            <person name="Huang L."/>
            <person name="Wang Z.W."/>
            <person name="Zhao X."/>
            <person name="Zhong W.Y."/>
            <person name="Peng D.H."/>
            <person name="Ahmad S."/>
            <person name="Lan S."/>
            <person name="Zhang J.S."/>
            <person name="Tsai W.C."/>
            <person name="Van de Peer Y."/>
            <person name="Liu Z.J."/>
        </authorList>
    </citation>
    <scope>NUCLEOTIDE SEQUENCE</scope>
    <source>
        <strain evidence="11">CP</strain>
    </source>
</reference>
<keyword evidence="2" id="KW-0813">Transport</keyword>
<evidence type="ECO:0000256" key="8">
    <source>
        <dbReference type="ARBA" id="ARBA00044504"/>
    </source>
</evidence>
<feature type="transmembrane region" description="Helical" evidence="9">
    <location>
        <begin position="101"/>
        <end position="122"/>
    </location>
</feature>
<feature type="transmembrane region" description="Helical" evidence="9">
    <location>
        <begin position="76"/>
        <end position="95"/>
    </location>
</feature>
<dbReference type="GO" id="GO:0006817">
    <property type="term" value="P:phosphate ion transport"/>
    <property type="evidence" value="ECO:0007669"/>
    <property type="project" value="UniProtKB-KW"/>
</dbReference>
<evidence type="ECO:0000256" key="6">
    <source>
        <dbReference type="ARBA" id="ARBA00023136"/>
    </source>
</evidence>
<gene>
    <name evidence="11" type="primary">PHT1-6</name>
    <name evidence="11" type="ORF">QJS10_CPB11g01195</name>
</gene>
<dbReference type="Pfam" id="PF00083">
    <property type="entry name" value="Sugar_tr"/>
    <property type="match status" value="2"/>
</dbReference>